<sequence>MQPSCIHLPFGIPVPTLCPQQYPQLH</sequence>
<accession>A0A2P2JQA4</accession>
<organism evidence="1">
    <name type="scientific">Rhizophora mucronata</name>
    <name type="common">Asiatic mangrove</name>
    <dbReference type="NCBI Taxonomy" id="61149"/>
    <lineage>
        <taxon>Eukaryota</taxon>
        <taxon>Viridiplantae</taxon>
        <taxon>Streptophyta</taxon>
        <taxon>Embryophyta</taxon>
        <taxon>Tracheophyta</taxon>
        <taxon>Spermatophyta</taxon>
        <taxon>Magnoliopsida</taxon>
        <taxon>eudicotyledons</taxon>
        <taxon>Gunneridae</taxon>
        <taxon>Pentapetalae</taxon>
        <taxon>rosids</taxon>
        <taxon>fabids</taxon>
        <taxon>Malpighiales</taxon>
        <taxon>Rhizophoraceae</taxon>
        <taxon>Rhizophora</taxon>
    </lineage>
</organism>
<dbReference type="AlphaFoldDB" id="A0A2P2JQA4"/>
<name>A0A2P2JQA4_RHIMU</name>
<reference evidence="1" key="1">
    <citation type="submission" date="2018-02" db="EMBL/GenBank/DDBJ databases">
        <title>Rhizophora mucronata_Transcriptome.</title>
        <authorList>
            <person name="Meera S.P."/>
            <person name="Sreeshan A."/>
            <person name="Augustine A."/>
        </authorList>
    </citation>
    <scope>NUCLEOTIDE SEQUENCE</scope>
    <source>
        <tissue evidence="1">Leaf</tissue>
    </source>
</reference>
<evidence type="ECO:0000313" key="1">
    <source>
        <dbReference type="EMBL" id="MBW95653.1"/>
    </source>
</evidence>
<protein>
    <submittedName>
        <fullName evidence="1">3-ketoacyl-CoA thiolase 2</fullName>
    </submittedName>
</protein>
<proteinExistence type="predicted"/>
<dbReference type="EMBL" id="GGEC01015170">
    <property type="protein sequence ID" value="MBW95653.1"/>
    <property type="molecule type" value="Transcribed_RNA"/>
</dbReference>